<dbReference type="Proteomes" id="UP000549394">
    <property type="component" value="Unassembled WGS sequence"/>
</dbReference>
<dbReference type="GO" id="GO:0005737">
    <property type="term" value="C:cytoplasm"/>
    <property type="evidence" value="ECO:0007669"/>
    <property type="project" value="UniProtKB-SubCell"/>
</dbReference>
<evidence type="ECO:0000256" key="2">
    <source>
        <dbReference type="ARBA" id="ARBA00022490"/>
    </source>
</evidence>
<dbReference type="PANTHER" id="PTHR23059:SF4">
    <property type="entry name" value="ZINC FINGER TRAF-TYPE-CONTAINING PROTEIN 1"/>
    <property type="match status" value="1"/>
</dbReference>
<evidence type="ECO:0000256" key="1">
    <source>
        <dbReference type="ARBA" id="ARBA00004496"/>
    </source>
</evidence>
<dbReference type="InterPro" id="IPR039338">
    <property type="entry name" value="ZFTRAF1"/>
</dbReference>
<dbReference type="GO" id="GO:0005634">
    <property type="term" value="C:nucleus"/>
    <property type="evidence" value="ECO:0007669"/>
    <property type="project" value="TreeGrafter"/>
</dbReference>
<protein>
    <submittedName>
        <fullName evidence="10">DgyrCDS6050</fullName>
    </submittedName>
</protein>
<dbReference type="EMBL" id="CAJFCJ010000007">
    <property type="protein sequence ID" value="CAD5117255.1"/>
    <property type="molecule type" value="Genomic_DNA"/>
</dbReference>
<evidence type="ECO:0000256" key="7">
    <source>
        <dbReference type="PROSITE-ProRule" id="PRU00207"/>
    </source>
</evidence>
<evidence type="ECO:0000313" key="11">
    <source>
        <dbReference type="Proteomes" id="UP000549394"/>
    </source>
</evidence>
<organism evidence="10 11">
    <name type="scientific">Dimorphilus gyrociliatus</name>
    <dbReference type="NCBI Taxonomy" id="2664684"/>
    <lineage>
        <taxon>Eukaryota</taxon>
        <taxon>Metazoa</taxon>
        <taxon>Spiralia</taxon>
        <taxon>Lophotrochozoa</taxon>
        <taxon>Annelida</taxon>
        <taxon>Polychaeta</taxon>
        <taxon>Polychaeta incertae sedis</taxon>
        <taxon>Dinophilidae</taxon>
        <taxon>Dimorphilus</taxon>
    </lineage>
</organism>
<evidence type="ECO:0000313" key="10">
    <source>
        <dbReference type="EMBL" id="CAD5117255.1"/>
    </source>
</evidence>
<feature type="domain" description="TRAF-type" evidence="9">
    <location>
        <begin position="112"/>
        <end position="146"/>
    </location>
</feature>
<dbReference type="InterPro" id="IPR001841">
    <property type="entry name" value="Znf_RING"/>
</dbReference>
<keyword evidence="4 7" id="KW-0863">Zinc-finger</keyword>
<dbReference type="InterPro" id="IPR013083">
    <property type="entry name" value="Znf_RING/FYVE/PHD"/>
</dbReference>
<dbReference type="GO" id="GO:0008270">
    <property type="term" value="F:zinc ion binding"/>
    <property type="evidence" value="ECO:0007669"/>
    <property type="project" value="UniProtKB-KW"/>
</dbReference>
<reference evidence="10 11" key="1">
    <citation type="submission" date="2020-08" db="EMBL/GenBank/DDBJ databases">
        <authorList>
            <person name="Hejnol A."/>
        </authorList>
    </citation>
    <scope>NUCLEOTIDE SEQUENCE [LARGE SCALE GENOMIC DNA]</scope>
</reference>
<dbReference type="InterPro" id="IPR049548">
    <property type="entry name" value="Sina-like_RING"/>
</dbReference>
<dbReference type="CDD" id="cd16505">
    <property type="entry name" value="RING-HC_CYHR1"/>
    <property type="match status" value="1"/>
</dbReference>
<keyword evidence="3 7" id="KW-0479">Metal-binding</keyword>
<dbReference type="SUPFAM" id="SSF57850">
    <property type="entry name" value="RING/U-box"/>
    <property type="match status" value="1"/>
</dbReference>
<sequence>MEEISIDDKTTEEEPVIKKAKCVGEERKVPRLEDRLNGILCCAVCLDLPSTQIFQCSFGHLMCASCYTHLLADARLKDEGATCPNCRCDISKTACCRNLAVEKAISELPDDCPHCGQKFSRSELDHHVRSTCADRPVECKYSQLGCSWCGPWHELEVHVSECPHPKKSGEDILPALQLIERDKDQQIEVLNSIVRMLSYESVSFCDIQLRPFRSEDFLTKLFYESSRFTALEKQWVVKANVNDNQKYPERVINRRLCIQLVIKTKLTASLTIYYFLIPGPHSSVKTMKTDLRNFEFGPEAVETPFTELSLVDNAETNKLLAAKTINFRIVLIQVPK</sequence>
<dbReference type="InterPro" id="IPR001293">
    <property type="entry name" value="Znf_TRAF"/>
</dbReference>
<comment type="subcellular location">
    <subcellularLocation>
        <location evidence="1">Cytoplasm</location>
    </subcellularLocation>
</comment>
<dbReference type="AlphaFoldDB" id="A0A7I8VPN5"/>
<dbReference type="Gene3D" id="3.30.40.10">
    <property type="entry name" value="Zinc/RING finger domain, C3HC4 (zinc finger)"/>
    <property type="match status" value="2"/>
</dbReference>
<dbReference type="Pfam" id="PF21362">
    <property type="entry name" value="Sina_RING"/>
    <property type="match status" value="1"/>
</dbReference>
<evidence type="ECO:0000256" key="5">
    <source>
        <dbReference type="ARBA" id="ARBA00022833"/>
    </source>
</evidence>
<evidence type="ECO:0000259" key="8">
    <source>
        <dbReference type="PROSITE" id="PS50089"/>
    </source>
</evidence>
<keyword evidence="5 7" id="KW-0862">Zinc</keyword>
<comment type="similarity">
    <text evidence="6">Belongs to the ZFTRAF1 family.</text>
</comment>
<dbReference type="PANTHER" id="PTHR23059">
    <property type="entry name" value="CYSTEINE AND HISTIDINE-RICH PROTEIN 1"/>
    <property type="match status" value="1"/>
</dbReference>
<evidence type="ECO:0000259" key="9">
    <source>
        <dbReference type="PROSITE" id="PS50145"/>
    </source>
</evidence>
<keyword evidence="11" id="KW-1185">Reference proteome</keyword>
<accession>A0A7I8VPN5</accession>
<dbReference type="OrthoDB" id="10062218at2759"/>
<keyword evidence="2" id="KW-0963">Cytoplasm</keyword>
<feature type="domain" description="RING-type" evidence="8">
    <location>
        <begin position="42"/>
        <end position="87"/>
    </location>
</feature>
<gene>
    <name evidence="10" type="ORF">DGYR_LOCUS5802</name>
</gene>
<dbReference type="SUPFAM" id="SSF49599">
    <property type="entry name" value="TRAF domain-like"/>
    <property type="match status" value="1"/>
</dbReference>
<evidence type="ECO:0000256" key="4">
    <source>
        <dbReference type="ARBA" id="ARBA00022771"/>
    </source>
</evidence>
<comment type="caution">
    <text evidence="10">The sequence shown here is derived from an EMBL/GenBank/DDBJ whole genome shotgun (WGS) entry which is preliminary data.</text>
</comment>
<dbReference type="PROSITE" id="PS50145">
    <property type="entry name" value="ZF_TRAF"/>
    <property type="match status" value="1"/>
</dbReference>
<feature type="zinc finger region" description="TRAF-type" evidence="7">
    <location>
        <begin position="112"/>
        <end position="146"/>
    </location>
</feature>
<dbReference type="Pfam" id="PF02176">
    <property type="entry name" value="zf-TRAF"/>
    <property type="match status" value="1"/>
</dbReference>
<evidence type="ECO:0000256" key="6">
    <source>
        <dbReference type="ARBA" id="ARBA00034319"/>
    </source>
</evidence>
<proteinExistence type="inferred from homology"/>
<name>A0A7I8VPN5_9ANNE</name>
<dbReference type="PROSITE" id="PS50089">
    <property type="entry name" value="ZF_RING_2"/>
    <property type="match status" value="1"/>
</dbReference>
<evidence type="ECO:0000256" key="3">
    <source>
        <dbReference type="ARBA" id="ARBA00022723"/>
    </source>
</evidence>